<gene>
    <name evidence="2" type="ORF">G4B88_008544</name>
</gene>
<accession>A0A7J6EJ58</accession>
<feature type="domain" description="Transposase-associated" evidence="1">
    <location>
        <begin position="28"/>
        <end position="99"/>
    </location>
</feature>
<protein>
    <recommendedName>
        <fullName evidence="1">Transposase-associated domain-containing protein</fullName>
    </recommendedName>
</protein>
<comment type="caution">
    <text evidence="2">The sequence shown here is derived from an EMBL/GenBank/DDBJ whole genome shotgun (WGS) entry which is preliminary data.</text>
</comment>
<dbReference type="EMBL" id="JAATIQ010000386">
    <property type="protein sequence ID" value="KAF4358384.1"/>
    <property type="molecule type" value="Genomic_DNA"/>
</dbReference>
<dbReference type="Pfam" id="PF13963">
    <property type="entry name" value="Transpos_assoc"/>
    <property type="match status" value="1"/>
</dbReference>
<evidence type="ECO:0000259" key="1">
    <source>
        <dbReference type="Pfam" id="PF13963"/>
    </source>
</evidence>
<proteinExistence type="predicted"/>
<organism evidence="2 3">
    <name type="scientific">Cannabis sativa</name>
    <name type="common">Hemp</name>
    <name type="synonym">Marijuana</name>
    <dbReference type="NCBI Taxonomy" id="3483"/>
    <lineage>
        <taxon>Eukaryota</taxon>
        <taxon>Viridiplantae</taxon>
        <taxon>Streptophyta</taxon>
        <taxon>Embryophyta</taxon>
        <taxon>Tracheophyta</taxon>
        <taxon>Spermatophyta</taxon>
        <taxon>Magnoliopsida</taxon>
        <taxon>eudicotyledons</taxon>
        <taxon>Gunneridae</taxon>
        <taxon>Pentapetalae</taxon>
        <taxon>rosids</taxon>
        <taxon>fabids</taxon>
        <taxon>Rosales</taxon>
        <taxon>Cannabaceae</taxon>
        <taxon>Cannabis</taxon>
    </lineage>
</organism>
<reference evidence="2 3" key="1">
    <citation type="journal article" date="2020" name="bioRxiv">
        <title>Sequence and annotation of 42 cannabis genomes reveals extensive copy number variation in cannabinoid synthesis and pathogen resistance genes.</title>
        <authorList>
            <person name="Mckernan K.J."/>
            <person name="Helbert Y."/>
            <person name="Kane L.T."/>
            <person name="Ebling H."/>
            <person name="Zhang L."/>
            <person name="Liu B."/>
            <person name="Eaton Z."/>
            <person name="Mclaughlin S."/>
            <person name="Kingan S."/>
            <person name="Baybayan P."/>
            <person name="Concepcion G."/>
            <person name="Jordan M."/>
            <person name="Riva A."/>
            <person name="Barbazuk W."/>
            <person name="Harkins T."/>
        </authorList>
    </citation>
    <scope>NUCLEOTIDE SEQUENCE [LARGE SCALE GENOMIC DNA]</scope>
    <source>
        <strain evidence="3">cv. Jamaican Lion 4</strain>
        <tissue evidence="2">Leaf</tissue>
    </source>
</reference>
<dbReference type="AlphaFoldDB" id="A0A7J6EJ58"/>
<dbReference type="InterPro" id="IPR029480">
    <property type="entry name" value="Transpos_assoc"/>
</dbReference>
<name>A0A7J6EJ58_CANSA</name>
<keyword evidence="3" id="KW-1185">Reference proteome</keyword>
<dbReference type="Proteomes" id="UP000583929">
    <property type="component" value="Unassembled WGS sequence"/>
</dbReference>
<feature type="non-terminal residue" evidence="2">
    <location>
        <position position="516"/>
    </location>
</feature>
<sequence length="516" mass="59620">MPVNPHFTFSNSNLKPRNEFTKSFEMDRDWMSANRLTVKYREGVDFFLEFSAKNADNPDLVHCPCLKCGNMERMKIFQIREHLFKNGIDRSYKVWYHHGKKIRRSGEGTSRKDKIVPVCQVKLVTGYGFVYLKPVTTMEDLLLKASNLTVLDEDGWEINKDGGAVAGGHCAKARLCSNRPMSRNLLKTILGRVWGIADNKWGVEIKYNTKDSSFLVFSFKSSQDLNRILSKNHWFLNHGTLILAWMESLPQDWEQKLLRFPISGRVLHLPSRSITQRNLVRLASLAGETNKDTLDVGMDKRKETMKAGYISGKRDGSWREISDPLNGSTNIDSAIVFNMLQMERGKNGSDLNNVTLVDVSISYVDSLDKIGKAEGSSKRRRVTPLKWWNSDHRPILLEAHLQEKGSLFRKKWGSRFHYEHAWADIEDCQNIVLGIIPILSQPDWLSWSLNKNVLYSVARGYKLRFLDPNIAGCSNNTQLKTWWQFIWSSKLIPKMKNFIWRVFNQWIPTKVELTKR</sequence>
<evidence type="ECO:0000313" key="3">
    <source>
        <dbReference type="Proteomes" id="UP000583929"/>
    </source>
</evidence>
<evidence type="ECO:0000313" key="2">
    <source>
        <dbReference type="EMBL" id="KAF4358384.1"/>
    </source>
</evidence>